<keyword evidence="4 7" id="KW-0812">Transmembrane</keyword>
<dbReference type="Proteomes" id="UP000318093">
    <property type="component" value="Unassembled WGS sequence"/>
</dbReference>
<comment type="caution">
    <text evidence="8">The sequence shown here is derived from an EMBL/GenBank/DDBJ whole genome shotgun (WGS) entry which is preliminary data.</text>
</comment>
<evidence type="ECO:0000256" key="6">
    <source>
        <dbReference type="ARBA" id="ARBA00023136"/>
    </source>
</evidence>
<evidence type="ECO:0000313" key="9">
    <source>
        <dbReference type="Proteomes" id="UP000318093"/>
    </source>
</evidence>
<reference evidence="8 9" key="1">
    <citation type="journal article" date="2019" name="Nat. Microbiol.">
        <title>Mediterranean grassland soil C-N compound turnover is dependent on rainfall and depth, and is mediated by genomically divergent microorganisms.</title>
        <authorList>
            <person name="Diamond S."/>
            <person name="Andeer P.F."/>
            <person name="Li Z."/>
            <person name="Crits-Christoph A."/>
            <person name="Burstein D."/>
            <person name="Anantharaman K."/>
            <person name="Lane K.R."/>
            <person name="Thomas B.C."/>
            <person name="Pan C."/>
            <person name="Northen T.R."/>
            <person name="Banfield J.F."/>
        </authorList>
    </citation>
    <scope>NUCLEOTIDE SEQUENCE [LARGE SCALE GENOMIC DNA]</scope>
    <source>
        <strain evidence="8">NP_6</strain>
    </source>
</reference>
<dbReference type="GO" id="GO:0005886">
    <property type="term" value="C:plasma membrane"/>
    <property type="evidence" value="ECO:0007669"/>
    <property type="project" value="UniProtKB-SubCell"/>
</dbReference>
<evidence type="ECO:0000256" key="1">
    <source>
        <dbReference type="ARBA" id="ARBA00004651"/>
    </source>
</evidence>
<keyword evidence="6 7" id="KW-0472">Membrane</keyword>
<keyword evidence="5 7" id="KW-1133">Transmembrane helix</keyword>
<proteinExistence type="inferred from homology"/>
<name>A0A537JDC7_9BACT</name>
<evidence type="ECO:0000256" key="7">
    <source>
        <dbReference type="SAM" id="Phobius"/>
    </source>
</evidence>
<dbReference type="PANTHER" id="PTHR33452:SF1">
    <property type="entry name" value="INNER MEMBRANE PROTEIN YPHA-RELATED"/>
    <property type="match status" value="1"/>
</dbReference>
<dbReference type="Pfam" id="PF07681">
    <property type="entry name" value="DoxX"/>
    <property type="match status" value="1"/>
</dbReference>
<comment type="subcellular location">
    <subcellularLocation>
        <location evidence="1">Cell membrane</location>
        <topology evidence="1">Multi-pass membrane protein</topology>
    </subcellularLocation>
</comment>
<dbReference type="AlphaFoldDB" id="A0A537JDC7"/>
<protein>
    <submittedName>
        <fullName evidence="8">DoxX family protein</fullName>
    </submittedName>
</protein>
<sequence length="174" mass="17829">MRVRVRDTAQEAGLAGSAVRDGAGQWIPAVLRVLLGALFIVHGSGKLMAAIQDPHIPGFTKSVGAIGFHPGLFWAWLVTLVEFAGGICLCVGLFTRAAAALITIEMIVAGLTVNLARGFYWTKGGVEVPLIFAVLGAILALAGPGAASLDGFIWGGRSRPGITGPPASGSRPGS</sequence>
<evidence type="ECO:0000256" key="4">
    <source>
        <dbReference type="ARBA" id="ARBA00022692"/>
    </source>
</evidence>
<evidence type="ECO:0000256" key="3">
    <source>
        <dbReference type="ARBA" id="ARBA00022475"/>
    </source>
</evidence>
<evidence type="ECO:0000313" key="8">
    <source>
        <dbReference type="EMBL" id="TMI81539.1"/>
    </source>
</evidence>
<evidence type="ECO:0000256" key="2">
    <source>
        <dbReference type="ARBA" id="ARBA00006679"/>
    </source>
</evidence>
<feature type="transmembrane region" description="Helical" evidence="7">
    <location>
        <begin position="29"/>
        <end position="51"/>
    </location>
</feature>
<evidence type="ECO:0000256" key="5">
    <source>
        <dbReference type="ARBA" id="ARBA00022989"/>
    </source>
</evidence>
<keyword evidence="3" id="KW-1003">Cell membrane</keyword>
<dbReference type="PANTHER" id="PTHR33452">
    <property type="entry name" value="OXIDOREDUCTASE CATD-RELATED"/>
    <property type="match status" value="1"/>
</dbReference>
<dbReference type="InterPro" id="IPR032808">
    <property type="entry name" value="DoxX"/>
</dbReference>
<feature type="transmembrane region" description="Helical" evidence="7">
    <location>
        <begin position="128"/>
        <end position="149"/>
    </location>
</feature>
<gene>
    <name evidence="8" type="ORF">E6H03_06850</name>
</gene>
<organism evidence="8 9">
    <name type="scientific">Candidatus Segetimicrobium genomatis</name>
    <dbReference type="NCBI Taxonomy" id="2569760"/>
    <lineage>
        <taxon>Bacteria</taxon>
        <taxon>Bacillati</taxon>
        <taxon>Candidatus Sysuimicrobiota</taxon>
        <taxon>Candidatus Sysuimicrobiia</taxon>
        <taxon>Candidatus Sysuimicrobiales</taxon>
        <taxon>Candidatus Segetimicrobiaceae</taxon>
        <taxon>Candidatus Segetimicrobium</taxon>
    </lineage>
</organism>
<feature type="transmembrane region" description="Helical" evidence="7">
    <location>
        <begin position="71"/>
        <end position="94"/>
    </location>
</feature>
<comment type="similarity">
    <text evidence="2">Belongs to the DoxX family.</text>
</comment>
<dbReference type="EMBL" id="VBAN01000203">
    <property type="protein sequence ID" value="TMI81539.1"/>
    <property type="molecule type" value="Genomic_DNA"/>
</dbReference>
<feature type="transmembrane region" description="Helical" evidence="7">
    <location>
        <begin position="101"/>
        <end position="122"/>
    </location>
</feature>
<accession>A0A537JDC7</accession>
<dbReference type="InterPro" id="IPR051907">
    <property type="entry name" value="DoxX-like_oxidoreductase"/>
</dbReference>